<keyword evidence="1" id="KW-1133">Transmembrane helix</keyword>
<protein>
    <submittedName>
        <fullName evidence="2">Uncharacterized protein</fullName>
    </submittedName>
</protein>
<name>A0A916SPU8_9HYPH</name>
<feature type="transmembrane region" description="Helical" evidence="1">
    <location>
        <begin position="32"/>
        <end position="52"/>
    </location>
</feature>
<gene>
    <name evidence="2" type="ORF">GCM10011491_42810</name>
</gene>
<proteinExistence type="predicted"/>
<sequence length="58" mass="6577">MLVMKEQIADRTTTAIATGAAMNWIWLPYLEHVLSIALSALGVIWLLVQIYYKVRSGR</sequence>
<evidence type="ECO:0000313" key="3">
    <source>
        <dbReference type="Proteomes" id="UP000646478"/>
    </source>
</evidence>
<organism evidence="2 3">
    <name type="scientific">Brucella endophytica</name>
    <dbReference type="NCBI Taxonomy" id="1963359"/>
    <lineage>
        <taxon>Bacteria</taxon>
        <taxon>Pseudomonadati</taxon>
        <taxon>Pseudomonadota</taxon>
        <taxon>Alphaproteobacteria</taxon>
        <taxon>Hyphomicrobiales</taxon>
        <taxon>Brucellaceae</taxon>
        <taxon>Brucella/Ochrobactrum group</taxon>
        <taxon>Brucella</taxon>
    </lineage>
</organism>
<keyword evidence="3" id="KW-1185">Reference proteome</keyword>
<dbReference type="AlphaFoldDB" id="A0A916SPU8"/>
<reference evidence="2" key="1">
    <citation type="journal article" date="2014" name="Int. J. Syst. Evol. Microbiol.">
        <title>Complete genome sequence of Corynebacterium casei LMG S-19264T (=DSM 44701T), isolated from a smear-ripened cheese.</title>
        <authorList>
            <consortium name="US DOE Joint Genome Institute (JGI-PGF)"/>
            <person name="Walter F."/>
            <person name="Albersmeier A."/>
            <person name="Kalinowski J."/>
            <person name="Ruckert C."/>
        </authorList>
    </citation>
    <scope>NUCLEOTIDE SEQUENCE</scope>
    <source>
        <strain evidence="2">CGMCC 1.15082</strain>
    </source>
</reference>
<dbReference type="EMBL" id="BMHH01000029">
    <property type="protein sequence ID" value="GGB10285.1"/>
    <property type="molecule type" value="Genomic_DNA"/>
</dbReference>
<evidence type="ECO:0000313" key="2">
    <source>
        <dbReference type="EMBL" id="GGB10285.1"/>
    </source>
</evidence>
<evidence type="ECO:0000256" key="1">
    <source>
        <dbReference type="SAM" id="Phobius"/>
    </source>
</evidence>
<reference evidence="2" key="2">
    <citation type="submission" date="2020-09" db="EMBL/GenBank/DDBJ databases">
        <authorList>
            <person name="Sun Q."/>
            <person name="Zhou Y."/>
        </authorList>
    </citation>
    <scope>NUCLEOTIDE SEQUENCE</scope>
    <source>
        <strain evidence="2">CGMCC 1.15082</strain>
    </source>
</reference>
<keyword evidence="1" id="KW-0472">Membrane</keyword>
<dbReference type="Proteomes" id="UP000646478">
    <property type="component" value="Unassembled WGS sequence"/>
</dbReference>
<accession>A0A916SPU8</accession>
<comment type="caution">
    <text evidence="2">The sequence shown here is derived from an EMBL/GenBank/DDBJ whole genome shotgun (WGS) entry which is preliminary data.</text>
</comment>
<keyword evidence="1" id="KW-0812">Transmembrane</keyword>